<keyword evidence="8" id="KW-0067">ATP-binding</keyword>
<dbReference type="Pfam" id="PF12860">
    <property type="entry name" value="PAS_7"/>
    <property type="match status" value="1"/>
</dbReference>
<dbReference type="InterPro" id="IPR005467">
    <property type="entry name" value="His_kinase_dom"/>
</dbReference>
<keyword evidence="14" id="KW-1133">Transmembrane helix</keyword>
<feature type="domain" description="Response regulatory" evidence="16">
    <location>
        <begin position="771"/>
        <end position="887"/>
    </location>
</feature>
<feature type="coiled-coil region" evidence="13">
    <location>
        <begin position="385"/>
        <end position="415"/>
    </location>
</feature>
<dbReference type="GO" id="GO:0000155">
    <property type="term" value="F:phosphorelay sensor kinase activity"/>
    <property type="evidence" value="ECO:0007669"/>
    <property type="project" value="InterPro"/>
</dbReference>
<dbReference type="InterPro" id="IPR036097">
    <property type="entry name" value="HisK_dim/P_sf"/>
</dbReference>
<evidence type="ECO:0000256" key="10">
    <source>
        <dbReference type="ARBA" id="ARBA00023136"/>
    </source>
</evidence>
<dbReference type="SUPFAM" id="SSF55785">
    <property type="entry name" value="PYP-like sensor domain (PAS domain)"/>
    <property type="match status" value="1"/>
</dbReference>
<evidence type="ECO:0000259" key="17">
    <source>
        <dbReference type="PROSITE" id="PS50885"/>
    </source>
</evidence>
<dbReference type="Pfam" id="PF02518">
    <property type="entry name" value="HATPase_c"/>
    <property type="match status" value="1"/>
</dbReference>
<evidence type="ECO:0000256" key="13">
    <source>
        <dbReference type="SAM" id="Coils"/>
    </source>
</evidence>
<dbReference type="SUPFAM" id="SSF52172">
    <property type="entry name" value="CheY-like"/>
    <property type="match status" value="2"/>
</dbReference>
<evidence type="ECO:0000256" key="6">
    <source>
        <dbReference type="ARBA" id="ARBA00022741"/>
    </source>
</evidence>
<comment type="caution">
    <text evidence="18">The sequence shown here is derived from an EMBL/GenBank/DDBJ whole genome shotgun (WGS) entry which is preliminary data.</text>
</comment>
<dbReference type="SMART" id="SM00387">
    <property type="entry name" value="HATPase_c"/>
    <property type="match status" value="1"/>
</dbReference>
<evidence type="ECO:0000313" key="19">
    <source>
        <dbReference type="Proteomes" id="UP000231553"/>
    </source>
</evidence>
<dbReference type="Pfam" id="PF00672">
    <property type="entry name" value="HAMP"/>
    <property type="match status" value="1"/>
</dbReference>
<organism evidence="18 19">
    <name type="scientific">Pseudooceanicola lipolyticus</name>
    <dbReference type="NCBI Taxonomy" id="2029104"/>
    <lineage>
        <taxon>Bacteria</taxon>
        <taxon>Pseudomonadati</taxon>
        <taxon>Pseudomonadota</taxon>
        <taxon>Alphaproteobacteria</taxon>
        <taxon>Rhodobacterales</taxon>
        <taxon>Paracoccaceae</taxon>
        <taxon>Pseudooceanicola</taxon>
    </lineage>
</organism>
<protein>
    <recommendedName>
        <fullName evidence="3">histidine kinase</fullName>
        <ecNumber evidence="3">2.7.13.3</ecNumber>
    </recommendedName>
</protein>
<evidence type="ECO:0000256" key="9">
    <source>
        <dbReference type="ARBA" id="ARBA00023012"/>
    </source>
</evidence>
<dbReference type="Gene3D" id="3.30.450.20">
    <property type="entry name" value="PAS domain"/>
    <property type="match status" value="1"/>
</dbReference>
<evidence type="ECO:0000259" key="16">
    <source>
        <dbReference type="PROSITE" id="PS50110"/>
    </source>
</evidence>
<dbReference type="PANTHER" id="PTHR43047:SF72">
    <property type="entry name" value="OSMOSENSING HISTIDINE PROTEIN KINASE SLN1"/>
    <property type="match status" value="1"/>
</dbReference>
<evidence type="ECO:0000256" key="2">
    <source>
        <dbReference type="ARBA" id="ARBA00004370"/>
    </source>
</evidence>
<keyword evidence="9" id="KW-0902">Two-component regulatory system</keyword>
<evidence type="ECO:0000256" key="4">
    <source>
        <dbReference type="ARBA" id="ARBA00022553"/>
    </source>
</evidence>
<dbReference type="Pfam" id="PF00512">
    <property type="entry name" value="HisKA"/>
    <property type="match status" value="1"/>
</dbReference>
<keyword evidence="10 14" id="KW-0472">Membrane</keyword>
<dbReference type="CDD" id="cd06225">
    <property type="entry name" value="HAMP"/>
    <property type="match status" value="1"/>
</dbReference>
<evidence type="ECO:0000256" key="7">
    <source>
        <dbReference type="ARBA" id="ARBA00022777"/>
    </source>
</evidence>
<dbReference type="Gene3D" id="6.10.340.10">
    <property type="match status" value="1"/>
</dbReference>
<feature type="transmembrane region" description="Helical" evidence="14">
    <location>
        <begin position="21"/>
        <end position="41"/>
    </location>
</feature>
<dbReference type="RefSeq" id="WP_100164122.1">
    <property type="nucleotide sequence ID" value="NZ_PGTB01000125.1"/>
</dbReference>
<dbReference type="Gene3D" id="3.40.50.2300">
    <property type="match status" value="2"/>
</dbReference>
<evidence type="ECO:0000256" key="8">
    <source>
        <dbReference type="ARBA" id="ARBA00022840"/>
    </source>
</evidence>
<dbReference type="Gene3D" id="3.30.565.10">
    <property type="entry name" value="Histidine kinase-like ATPase, C-terminal domain"/>
    <property type="match status" value="1"/>
</dbReference>
<dbReference type="EC" id="2.7.13.3" evidence="3"/>
<dbReference type="InterPro" id="IPR004358">
    <property type="entry name" value="Sig_transdc_His_kin-like_C"/>
</dbReference>
<dbReference type="SUPFAM" id="SSF55874">
    <property type="entry name" value="ATPase domain of HSP90 chaperone/DNA topoisomerase II/histidine kinase"/>
    <property type="match status" value="1"/>
</dbReference>
<dbReference type="InterPro" id="IPR003660">
    <property type="entry name" value="HAMP_dom"/>
</dbReference>
<dbReference type="PROSITE" id="PS50109">
    <property type="entry name" value="HIS_KIN"/>
    <property type="match status" value="1"/>
</dbReference>
<dbReference type="GO" id="GO:0005886">
    <property type="term" value="C:plasma membrane"/>
    <property type="evidence" value="ECO:0007669"/>
    <property type="project" value="TreeGrafter"/>
</dbReference>
<evidence type="ECO:0000256" key="14">
    <source>
        <dbReference type="SAM" id="Phobius"/>
    </source>
</evidence>
<evidence type="ECO:0000256" key="1">
    <source>
        <dbReference type="ARBA" id="ARBA00000085"/>
    </source>
</evidence>
<evidence type="ECO:0000256" key="11">
    <source>
        <dbReference type="ARBA" id="ARBA00023306"/>
    </source>
</evidence>
<keyword evidence="6" id="KW-0547">Nucleotide-binding</keyword>
<dbReference type="CDD" id="cd00082">
    <property type="entry name" value="HisKA"/>
    <property type="match status" value="1"/>
</dbReference>
<dbReference type="FunFam" id="1.10.287.130:FF:000038">
    <property type="entry name" value="Sensory transduction histidine kinase"/>
    <property type="match status" value="1"/>
</dbReference>
<evidence type="ECO:0000259" key="15">
    <source>
        <dbReference type="PROSITE" id="PS50109"/>
    </source>
</evidence>
<dbReference type="CDD" id="cd16922">
    <property type="entry name" value="HATPase_EvgS-ArcB-TorS-like"/>
    <property type="match status" value="1"/>
</dbReference>
<dbReference type="AlphaFoldDB" id="A0A2M8IWP7"/>
<keyword evidence="11" id="KW-0131">Cell cycle</keyword>
<feature type="domain" description="HAMP" evidence="17">
    <location>
        <begin position="210"/>
        <end position="262"/>
    </location>
</feature>
<keyword evidence="4 12" id="KW-0597">Phosphoprotein</keyword>
<dbReference type="SUPFAM" id="SSF47384">
    <property type="entry name" value="Homodimeric domain of signal transducing histidine kinase"/>
    <property type="match status" value="1"/>
</dbReference>
<dbReference type="PRINTS" id="PR00344">
    <property type="entry name" value="BCTRLSENSOR"/>
</dbReference>
<evidence type="ECO:0000256" key="3">
    <source>
        <dbReference type="ARBA" id="ARBA00012438"/>
    </source>
</evidence>
<accession>A0A2M8IWP7</accession>
<dbReference type="CDD" id="cd17574">
    <property type="entry name" value="REC_OmpR"/>
    <property type="match status" value="1"/>
</dbReference>
<reference evidence="18 19" key="1">
    <citation type="journal article" date="2018" name="Int. J. Syst. Evol. Microbiol.">
        <title>Pseudooceanicola lipolyticus sp. nov., a marine alphaproteobacterium, reclassification of Oceanicola flagellatus as Pseudooceanicola flagellatus comb. nov. and emended description of the genus Pseudooceanicola.</title>
        <authorList>
            <person name="Huang M.-M."/>
            <person name="Guo L.-L."/>
            <person name="Wu Y.-H."/>
            <person name="Lai Q.-L."/>
            <person name="Shao Z.-Z."/>
            <person name="Wang C.-S."/>
            <person name="Wu M."/>
            <person name="Xu X.-W."/>
        </authorList>
    </citation>
    <scope>NUCLEOTIDE SEQUENCE [LARGE SCALE GENOMIC DNA]</scope>
    <source>
        <strain evidence="18 19">157</strain>
    </source>
</reference>
<dbReference type="InterPro" id="IPR035965">
    <property type="entry name" value="PAS-like_dom_sf"/>
</dbReference>
<dbReference type="PANTHER" id="PTHR43047">
    <property type="entry name" value="TWO-COMPONENT HISTIDINE PROTEIN KINASE"/>
    <property type="match status" value="1"/>
</dbReference>
<comment type="catalytic activity">
    <reaction evidence="1">
        <text>ATP + protein L-histidine = ADP + protein N-phospho-L-histidine.</text>
        <dbReference type="EC" id="2.7.13.3"/>
    </reaction>
</comment>
<dbReference type="InterPro" id="IPR003661">
    <property type="entry name" value="HisK_dim/P_dom"/>
</dbReference>
<dbReference type="SMART" id="SM00388">
    <property type="entry name" value="HisKA"/>
    <property type="match status" value="1"/>
</dbReference>
<name>A0A2M8IWP7_9RHOB</name>
<dbReference type="InterPro" id="IPR036890">
    <property type="entry name" value="HATPase_C_sf"/>
</dbReference>
<gene>
    <name evidence="18" type="ORF">CVM52_19610</name>
</gene>
<dbReference type="EMBL" id="PGTB01000125">
    <property type="protein sequence ID" value="PJE34953.1"/>
    <property type="molecule type" value="Genomic_DNA"/>
</dbReference>
<dbReference type="OrthoDB" id="9801651at2"/>
<dbReference type="FunFam" id="3.30.565.10:FF:000010">
    <property type="entry name" value="Sensor histidine kinase RcsC"/>
    <property type="match status" value="1"/>
</dbReference>
<dbReference type="Gene3D" id="1.10.287.130">
    <property type="match status" value="1"/>
</dbReference>
<sequence length="899" mass="97393">MSGARRSLLKRLTGHGIPLRVGALSAVLLGALIVSAAMMAWEFTANQKRISGATERFHQLQVAASADRHFGQLRYWMTDLSVSLLTLSERNANTARDLLEADLAELEGFAPEAAAQIRQAAVEYYDNALRAVDAYTEGNRVVGNTFLATARQGSDIVDVALADLVASLSQDTRSANLVAAEAAQQAQQRAIIASVAVVLLGTVLTLRVLESILRPLARIDRAMTQLNDGVETPDLPPEGPDEFGRMARTLRTLHDSQAARRVLEDEAAEQRRMVLTAIETIPDGFALFDADDRLVLCNARYRQMFAPAAEAMVEGATFEEILHAHLDAGLIDTAGKSRAAWVAERLARHRDPAGHRDEVLLDGGWMLVTKRRTPDGGVVAVYSDITEMKTRQVELEQARRAAEDANEAKSRFLASMSHELRTPLNAIIGYSEMLIEDAEDTGQTEPVEDLERIMAAGKHLLSLINDILDLSKIEAGKMEVHIETFEIAPLIEDVQSTVTPLVRQNGNRLAVVIGPGVRQIETDKTKLRQNLFNLLSNATKFTKEGTVELSVTRDEDSLSFAVRDEGIGMTPEQQSRLFQAFVQADSSTTRNYGGTGLGLAIVKQFTEMLGGSIAVASEPGKGSTFTLTMPVAYPGGDKGAAAEPETTASAPCILIVDDDPQSLRHIGDLVEAEGYGILTAGNAEGGLALARRHRPAAIVLDVIMPERDGWSVLRELKEDPDLCSIPVILATVVSDRDMGLAFGATDHLIKPVDPKLLAARLNELAGQGGKEVLVVDDDPGTRALFRRVLVREGWTVREAADGEKALVQLEAKRPTLMVLDLMMPNLDGFDTLRKMRSTESLADLPVIIATSKDLTRGEIDWLKANAREVIRKGAAGRAELVAAIRRVAGPPNASDGQGL</sequence>
<keyword evidence="5" id="KW-0808">Transferase</keyword>
<feature type="modified residue" description="4-aspartylphosphate" evidence="12">
    <location>
        <position position="701"/>
    </location>
</feature>
<dbReference type="SMART" id="SM00304">
    <property type="entry name" value="HAMP"/>
    <property type="match status" value="1"/>
</dbReference>
<dbReference type="Proteomes" id="UP000231553">
    <property type="component" value="Unassembled WGS sequence"/>
</dbReference>
<feature type="domain" description="Histidine kinase" evidence="15">
    <location>
        <begin position="415"/>
        <end position="633"/>
    </location>
</feature>
<dbReference type="PROSITE" id="PS50885">
    <property type="entry name" value="HAMP"/>
    <property type="match status" value="1"/>
</dbReference>
<dbReference type="GO" id="GO:0009927">
    <property type="term" value="F:histidine phosphotransfer kinase activity"/>
    <property type="evidence" value="ECO:0007669"/>
    <property type="project" value="TreeGrafter"/>
</dbReference>
<keyword evidence="14" id="KW-0812">Transmembrane</keyword>
<dbReference type="SMART" id="SM00448">
    <property type="entry name" value="REC"/>
    <property type="match status" value="2"/>
</dbReference>
<dbReference type="PROSITE" id="PS50110">
    <property type="entry name" value="RESPONSE_REGULATORY"/>
    <property type="match status" value="2"/>
</dbReference>
<keyword evidence="7 18" id="KW-0418">Kinase</keyword>
<dbReference type="Pfam" id="PF00072">
    <property type="entry name" value="Response_reg"/>
    <property type="match status" value="2"/>
</dbReference>
<dbReference type="GO" id="GO:0005524">
    <property type="term" value="F:ATP binding"/>
    <property type="evidence" value="ECO:0007669"/>
    <property type="project" value="UniProtKB-KW"/>
</dbReference>
<dbReference type="InterPro" id="IPR001789">
    <property type="entry name" value="Sig_transdc_resp-reg_receiver"/>
</dbReference>
<keyword evidence="19" id="KW-1185">Reference proteome</keyword>
<dbReference type="InterPro" id="IPR011006">
    <property type="entry name" value="CheY-like_superfamily"/>
</dbReference>
<feature type="domain" description="Response regulatory" evidence="16">
    <location>
        <begin position="652"/>
        <end position="765"/>
    </location>
</feature>
<evidence type="ECO:0000313" key="18">
    <source>
        <dbReference type="EMBL" id="PJE34953.1"/>
    </source>
</evidence>
<evidence type="ECO:0000256" key="12">
    <source>
        <dbReference type="PROSITE-ProRule" id="PRU00169"/>
    </source>
</evidence>
<comment type="subcellular location">
    <subcellularLocation>
        <location evidence="2">Membrane</location>
    </subcellularLocation>
</comment>
<dbReference type="InterPro" id="IPR003594">
    <property type="entry name" value="HATPase_dom"/>
</dbReference>
<proteinExistence type="predicted"/>
<feature type="modified residue" description="4-aspartylphosphate" evidence="12">
    <location>
        <position position="820"/>
    </location>
</feature>
<keyword evidence="13" id="KW-0175">Coiled coil</keyword>
<evidence type="ECO:0000256" key="5">
    <source>
        <dbReference type="ARBA" id="ARBA00022679"/>
    </source>
</evidence>